<dbReference type="EMBL" id="JAQMWT010000093">
    <property type="protein sequence ID" value="KAJ8610818.1"/>
    <property type="molecule type" value="Genomic_DNA"/>
</dbReference>
<dbReference type="PANTHER" id="PTHR30383">
    <property type="entry name" value="THIOESTERASE 1/PROTEASE 1/LYSOPHOSPHOLIPASE L1"/>
    <property type="match status" value="1"/>
</dbReference>
<proteinExistence type="predicted"/>
<comment type="caution">
    <text evidence="2">The sequence shown here is derived from an EMBL/GenBank/DDBJ whole genome shotgun (WGS) entry which is preliminary data.</text>
</comment>
<dbReference type="CDD" id="cd00229">
    <property type="entry name" value="SGNH_hydrolase"/>
    <property type="match status" value="1"/>
</dbReference>
<feature type="domain" description="SGNH hydrolase-type esterase" evidence="1">
    <location>
        <begin position="28"/>
        <end position="197"/>
    </location>
</feature>
<evidence type="ECO:0000259" key="1">
    <source>
        <dbReference type="Pfam" id="PF13472"/>
    </source>
</evidence>
<dbReference type="Pfam" id="PF13472">
    <property type="entry name" value="Lipase_GDSL_2"/>
    <property type="match status" value="1"/>
</dbReference>
<dbReference type="InterPro" id="IPR036514">
    <property type="entry name" value="SGNH_hydro_sf"/>
</dbReference>
<organism evidence="2 3">
    <name type="scientific">Chrysophaeum taylorii</name>
    <dbReference type="NCBI Taxonomy" id="2483200"/>
    <lineage>
        <taxon>Eukaryota</taxon>
        <taxon>Sar</taxon>
        <taxon>Stramenopiles</taxon>
        <taxon>Ochrophyta</taxon>
        <taxon>Pelagophyceae</taxon>
        <taxon>Pelagomonadales</taxon>
        <taxon>Pelagomonadaceae</taxon>
        <taxon>Chrysophaeum</taxon>
    </lineage>
</organism>
<reference evidence="2" key="1">
    <citation type="submission" date="2023-01" db="EMBL/GenBank/DDBJ databases">
        <title>Metagenome sequencing of chrysophaentin producing Chrysophaeum taylorii.</title>
        <authorList>
            <person name="Davison J."/>
            <person name="Bewley C."/>
        </authorList>
    </citation>
    <scope>NUCLEOTIDE SEQUENCE</scope>
    <source>
        <strain evidence="2">NIES-1699</strain>
    </source>
</reference>
<keyword evidence="3" id="KW-1185">Reference proteome</keyword>
<dbReference type="Proteomes" id="UP001230188">
    <property type="component" value="Unassembled WGS sequence"/>
</dbReference>
<dbReference type="SUPFAM" id="SSF52266">
    <property type="entry name" value="SGNH hydrolase"/>
    <property type="match status" value="1"/>
</dbReference>
<dbReference type="InterPro" id="IPR051532">
    <property type="entry name" value="Ester_Hydrolysis_Enzymes"/>
</dbReference>
<dbReference type="PANTHER" id="PTHR30383:SF5">
    <property type="entry name" value="SGNH HYDROLASE-TYPE ESTERASE DOMAIN-CONTAINING PROTEIN"/>
    <property type="match status" value="1"/>
</dbReference>
<evidence type="ECO:0000313" key="3">
    <source>
        <dbReference type="Proteomes" id="UP001230188"/>
    </source>
</evidence>
<dbReference type="GO" id="GO:0004622">
    <property type="term" value="F:phosphatidylcholine lysophospholipase activity"/>
    <property type="evidence" value="ECO:0007669"/>
    <property type="project" value="TreeGrafter"/>
</dbReference>
<accession>A0AAD7ULF0</accession>
<dbReference type="AlphaFoldDB" id="A0AAD7ULF0"/>
<gene>
    <name evidence="2" type="ORF">CTAYLR_006453</name>
</gene>
<dbReference type="InterPro" id="IPR013830">
    <property type="entry name" value="SGNH_hydro"/>
</dbReference>
<dbReference type="Gene3D" id="3.40.50.1110">
    <property type="entry name" value="SGNH hydrolase"/>
    <property type="match status" value="1"/>
</dbReference>
<name>A0AAD7ULF0_9STRA</name>
<evidence type="ECO:0000313" key="2">
    <source>
        <dbReference type="EMBL" id="KAJ8610818.1"/>
    </source>
</evidence>
<protein>
    <recommendedName>
        <fullName evidence="1">SGNH hydrolase-type esterase domain-containing protein</fullName>
    </recommendedName>
</protein>
<sequence>MGGEDEEVRLRYDRPLGSSSRPEFCVLAYGDSLTAGYHAGGFRFSPYARSLETSQLLCDHLGLSGWTATQMVMAGSLASTLSGAADGAFRYDLAIIMAGTNDLGSGDGEAIARQVWKLHRSAHELGVRTLGVGVPGSFAQQRLEYVRTCAETFNRSLEGLCANEPLASYVACPVEFSETSRFWEADGLHMSRAGYEALGRALRPHVLATLRS</sequence>